<evidence type="ECO:0000256" key="4">
    <source>
        <dbReference type="ARBA" id="ARBA00003485"/>
    </source>
</evidence>
<evidence type="ECO:0000259" key="22">
    <source>
        <dbReference type="Pfam" id="PF24621"/>
    </source>
</evidence>
<dbReference type="GO" id="GO:0003856">
    <property type="term" value="F:3-dehydroquinate synthase activity"/>
    <property type="evidence" value="ECO:0007669"/>
    <property type="project" value="UniProtKB-UniRule"/>
</dbReference>
<feature type="binding site" evidence="19">
    <location>
        <position position="266"/>
    </location>
    <ligand>
        <name>Zn(2+)</name>
        <dbReference type="ChEBI" id="CHEBI:29105"/>
    </ligand>
</feature>
<feature type="binding site" evidence="19">
    <location>
        <position position="283"/>
    </location>
    <ligand>
        <name>Zn(2+)</name>
        <dbReference type="ChEBI" id="CHEBI:29105"/>
    </ligand>
</feature>
<evidence type="ECO:0000256" key="7">
    <source>
        <dbReference type="ARBA" id="ARBA00005412"/>
    </source>
</evidence>
<dbReference type="GO" id="GO:0000166">
    <property type="term" value="F:nucleotide binding"/>
    <property type="evidence" value="ECO:0007669"/>
    <property type="project" value="UniProtKB-KW"/>
</dbReference>
<dbReference type="SUPFAM" id="SSF56796">
    <property type="entry name" value="Dehydroquinate synthase-like"/>
    <property type="match status" value="1"/>
</dbReference>
<feature type="binding site" evidence="19">
    <location>
        <begin position="181"/>
        <end position="184"/>
    </location>
    <ligand>
        <name>NAD(+)</name>
        <dbReference type="ChEBI" id="CHEBI:57540"/>
    </ligand>
</feature>
<feature type="domain" description="3-dehydroquinate synthase C-terminal" evidence="22">
    <location>
        <begin position="193"/>
        <end position="343"/>
    </location>
</feature>
<evidence type="ECO:0000256" key="12">
    <source>
        <dbReference type="ARBA" id="ARBA00022723"/>
    </source>
</evidence>
<reference evidence="23 24" key="2">
    <citation type="submission" date="2015-01" db="EMBL/GenBank/DDBJ databases">
        <title>Complete genome sequence of Pyrinomonas methylaliphatogenes type strain K22T.</title>
        <authorList>
            <person name="Lee K.C.Y."/>
            <person name="Power J.F."/>
            <person name="Dunfield P.F."/>
            <person name="Morgan X.C."/>
            <person name="Huttenhower C."/>
            <person name="Stott M.B."/>
        </authorList>
    </citation>
    <scope>NUCLEOTIDE SEQUENCE [LARGE SCALE GENOMIC DNA]</scope>
    <source>
        <strain evidence="23 24">K22</strain>
    </source>
</reference>
<feature type="transmembrane region" description="Helical" evidence="20">
    <location>
        <begin position="110"/>
        <end position="131"/>
    </location>
</feature>
<comment type="function">
    <text evidence="4 19">Catalyzes the conversion of 3-deoxy-D-arabino-heptulosonate 7-phosphate (DAHP) to dehydroquinate (DHQ).</text>
</comment>
<dbReference type="AlphaFoldDB" id="A0A0B6WVA2"/>
<keyword evidence="16 19" id="KW-0057">Aromatic amino acid biosynthesis</keyword>
<dbReference type="FunFam" id="3.40.50.1970:FF:000007">
    <property type="entry name" value="Pentafunctional AROM polypeptide"/>
    <property type="match status" value="1"/>
</dbReference>
<evidence type="ECO:0000313" key="23">
    <source>
        <dbReference type="EMBL" id="CDM64692.1"/>
    </source>
</evidence>
<evidence type="ECO:0000256" key="14">
    <source>
        <dbReference type="ARBA" id="ARBA00022833"/>
    </source>
</evidence>
<keyword evidence="24" id="KW-1185">Reference proteome</keyword>
<comment type="subcellular location">
    <subcellularLocation>
        <location evidence="5 19">Cytoplasm</location>
    </subcellularLocation>
</comment>
<comment type="cofactor">
    <cofactor evidence="3">
        <name>Zn(2+)</name>
        <dbReference type="ChEBI" id="CHEBI:29105"/>
    </cofactor>
</comment>
<dbReference type="GO" id="GO:0046872">
    <property type="term" value="F:metal ion binding"/>
    <property type="evidence" value="ECO:0007669"/>
    <property type="project" value="UniProtKB-KW"/>
</dbReference>
<keyword evidence="14 19" id="KW-0862">Zinc</keyword>
<dbReference type="Gene3D" id="3.40.50.1970">
    <property type="match status" value="1"/>
</dbReference>
<feature type="binding site" evidence="19">
    <location>
        <begin position="141"/>
        <end position="142"/>
    </location>
    <ligand>
        <name>NAD(+)</name>
        <dbReference type="ChEBI" id="CHEBI:57540"/>
    </ligand>
</feature>
<comment type="catalytic activity">
    <reaction evidence="1 19">
        <text>7-phospho-2-dehydro-3-deoxy-D-arabino-heptonate = 3-dehydroquinate + phosphate</text>
        <dbReference type="Rhea" id="RHEA:21968"/>
        <dbReference type="ChEBI" id="CHEBI:32364"/>
        <dbReference type="ChEBI" id="CHEBI:43474"/>
        <dbReference type="ChEBI" id="CHEBI:58394"/>
        <dbReference type="EC" id="4.2.3.4"/>
    </reaction>
</comment>
<keyword evidence="10 19" id="KW-0963">Cytoplasm</keyword>
<evidence type="ECO:0000256" key="20">
    <source>
        <dbReference type="SAM" id="Phobius"/>
    </source>
</evidence>
<evidence type="ECO:0000256" key="13">
    <source>
        <dbReference type="ARBA" id="ARBA00022741"/>
    </source>
</evidence>
<keyword evidence="18 19" id="KW-0170">Cobalt</keyword>
<evidence type="ECO:0000256" key="10">
    <source>
        <dbReference type="ARBA" id="ARBA00022490"/>
    </source>
</evidence>
<gene>
    <name evidence="19" type="primary">aroB</name>
    <name evidence="23" type="ORF">PYK22_00687</name>
</gene>
<feature type="binding site" evidence="19">
    <location>
        <position position="163"/>
    </location>
    <ligand>
        <name>NAD(+)</name>
        <dbReference type="ChEBI" id="CHEBI:57540"/>
    </ligand>
</feature>
<comment type="similarity">
    <text evidence="7 19">Belongs to the sugar phosphate cyclases superfamily. Dehydroquinate synthase family.</text>
</comment>
<comment type="pathway">
    <text evidence="6 19">Metabolic intermediate biosynthesis; chorismate biosynthesis; chorismate from D-erythrose 4-phosphate and phosphoenolpyruvate: step 2/7.</text>
</comment>
<accession>A0A0B6WVA2</accession>
<dbReference type="STRING" id="454194.PYK22_00687"/>
<dbReference type="UniPathway" id="UPA00053">
    <property type="reaction ID" value="UER00085"/>
</dbReference>
<dbReference type="InterPro" id="IPR030963">
    <property type="entry name" value="DHQ_synth_fam"/>
</dbReference>
<dbReference type="Pfam" id="PF24621">
    <property type="entry name" value="DHQS_C"/>
    <property type="match status" value="1"/>
</dbReference>
<evidence type="ECO:0000256" key="11">
    <source>
        <dbReference type="ARBA" id="ARBA00022605"/>
    </source>
</evidence>
<dbReference type="RefSeq" id="WP_162199783.1">
    <property type="nucleotide sequence ID" value="NZ_CBXV010000002.1"/>
</dbReference>
<dbReference type="GO" id="GO:0009073">
    <property type="term" value="P:aromatic amino acid family biosynthetic process"/>
    <property type="evidence" value="ECO:0007669"/>
    <property type="project" value="UniProtKB-KW"/>
</dbReference>
<evidence type="ECO:0000256" key="9">
    <source>
        <dbReference type="ARBA" id="ARBA00017684"/>
    </source>
</evidence>
<evidence type="ECO:0000256" key="8">
    <source>
        <dbReference type="ARBA" id="ARBA00013031"/>
    </source>
</evidence>
<comment type="cofactor">
    <cofactor evidence="19">
        <name>Co(2+)</name>
        <dbReference type="ChEBI" id="CHEBI:48828"/>
    </cofactor>
    <cofactor evidence="19">
        <name>Zn(2+)</name>
        <dbReference type="ChEBI" id="CHEBI:29105"/>
    </cofactor>
    <text evidence="19">Binds 1 divalent metal cation per subunit. Can use either Co(2+) or Zn(2+).</text>
</comment>
<keyword evidence="20" id="KW-1133">Transmembrane helix</keyword>
<dbReference type="CDD" id="cd08195">
    <property type="entry name" value="DHQS"/>
    <property type="match status" value="1"/>
</dbReference>
<keyword evidence="13 19" id="KW-0547">Nucleotide-binding</keyword>
<feature type="binding site" evidence="19">
    <location>
        <begin position="83"/>
        <end position="88"/>
    </location>
    <ligand>
        <name>NAD(+)</name>
        <dbReference type="ChEBI" id="CHEBI:57540"/>
    </ligand>
</feature>
<feature type="binding site" evidence="19">
    <location>
        <position position="196"/>
    </location>
    <ligand>
        <name>Zn(2+)</name>
        <dbReference type="ChEBI" id="CHEBI:29105"/>
    </ligand>
</feature>
<comment type="cofactor">
    <cofactor evidence="2 19">
        <name>NAD(+)</name>
        <dbReference type="ChEBI" id="CHEBI:57540"/>
    </cofactor>
</comment>
<evidence type="ECO:0000259" key="21">
    <source>
        <dbReference type="Pfam" id="PF01761"/>
    </source>
</evidence>
<keyword evidence="20" id="KW-0812">Transmembrane</keyword>
<dbReference type="Gene3D" id="1.20.1090.10">
    <property type="entry name" value="Dehydroquinate synthase-like - alpha domain"/>
    <property type="match status" value="1"/>
</dbReference>
<dbReference type="GO" id="GO:0009423">
    <property type="term" value="P:chorismate biosynthetic process"/>
    <property type="evidence" value="ECO:0007669"/>
    <property type="project" value="UniProtKB-UniRule"/>
</dbReference>
<dbReference type="GO" id="GO:0005737">
    <property type="term" value="C:cytoplasm"/>
    <property type="evidence" value="ECO:0007669"/>
    <property type="project" value="UniProtKB-SubCell"/>
</dbReference>
<keyword evidence="12 19" id="KW-0479">Metal-binding</keyword>
<dbReference type="NCBIfam" id="TIGR01357">
    <property type="entry name" value="aroB"/>
    <property type="match status" value="1"/>
</dbReference>
<evidence type="ECO:0000256" key="19">
    <source>
        <dbReference type="HAMAP-Rule" id="MF_00110"/>
    </source>
</evidence>
<reference evidence="23 24" key="1">
    <citation type="submission" date="2013-12" db="EMBL/GenBank/DDBJ databases">
        <authorList>
            <person name="Stott M."/>
        </authorList>
    </citation>
    <scope>NUCLEOTIDE SEQUENCE [LARGE SCALE GENOMIC DNA]</scope>
    <source>
        <strain evidence="23 24">K22</strain>
    </source>
</reference>
<dbReference type="EMBL" id="CBXV010000002">
    <property type="protein sequence ID" value="CDM64692.1"/>
    <property type="molecule type" value="Genomic_DNA"/>
</dbReference>
<dbReference type="InterPro" id="IPR016037">
    <property type="entry name" value="DHQ_synth_AroB"/>
</dbReference>
<keyword evidence="17 19" id="KW-0456">Lyase</keyword>
<dbReference type="InterPro" id="IPR030960">
    <property type="entry name" value="DHQS/DOIS_N"/>
</dbReference>
<evidence type="ECO:0000256" key="6">
    <source>
        <dbReference type="ARBA" id="ARBA00004661"/>
    </source>
</evidence>
<dbReference type="EC" id="4.2.3.4" evidence="8 19"/>
<evidence type="ECO:0000256" key="5">
    <source>
        <dbReference type="ARBA" id="ARBA00004496"/>
    </source>
</evidence>
<dbReference type="GO" id="GO:0008652">
    <property type="term" value="P:amino acid biosynthetic process"/>
    <property type="evidence" value="ECO:0007669"/>
    <property type="project" value="UniProtKB-KW"/>
</dbReference>
<protein>
    <recommendedName>
        <fullName evidence="9 19">3-dehydroquinate synthase</fullName>
        <shortName evidence="19">DHQS</shortName>
        <ecNumber evidence="8 19">4.2.3.4</ecNumber>
    </recommendedName>
</protein>
<organism evidence="23 24">
    <name type="scientific">Pyrinomonas methylaliphatogenes</name>
    <dbReference type="NCBI Taxonomy" id="454194"/>
    <lineage>
        <taxon>Bacteria</taxon>
        <taxon>Pseudomonadati</taxon>
        <taxon>Acidobacteriota</taxon>
        <taxon>Blastocatellia</taxon>
        <taxon>Blastocatellales</taxon>
        <taxon>Pyrinomonadaceae</taxon>
        <taxon>Pyrinomonas</taxon>
    </lineage>
</organism>
<evidence type="ECO:0000256" key="17">
    <source>
        <dbReference type="ARBA" id="ARBA00023239"/>
    </source>
</evidence>
<name>A0A0B6WVA2_9BACT</name>
<evidence type="ECO:0000256" key="2">
    <source>
        <dbReference type="ARBA" id="ARBA00001911"/>
    </source>
</evidence>
<dbReference type="HAMAP" id="MF_00110">
    <property type="entry name" value="DHQ_synthase"/>
    <property type="match status" value="1"/>
</dbReference>
<proteinExistence type="inferred from homology"/>
<dbReference type="InterPro" id="IPR056179">
    <property type="entry name" value="DHQS_C"/>
</dbReference>
<feature type="binding site" evidence="19">
    <location>
        <position position="154"/>
    </location>
    <ligand>
        <name>NAD(+)</name>
        <dbReference type="ChEBI" id="CHEBI:57540"/>
    </ligand>
</feature>
<dbReference type="Proteomes" id="UP000031518">
    <property type="component" value="Unassembled WGS sequence"/>
</dbReference>
<feature type="domain" description="3-dehydroquinate synthase N-terminal" evidence="21">
    <location>
        <begin position="81"/>
        <end position="191"/>
    </location>
</feature>
<evidence type="ECO:0000256" key="16">
    <source>
        <dbReference type="ARBA" id="ARBA00023141"/>
    </source>
</evidence>
<sequence>MMQGVERRRRVTVRTPERAGEYEIEVEAGALARVGERVRAVVGPYSRRAVVISNERVWGLYGARLSESLRLGGFEVYRWLMGEGERHKTLRTAERALEFLCEARFERSDVIIGFGGGVVGDLAGFVAALYLRGLAFVQVPTTLLAQIDASVGGKTGVNMRAGKNLVGAFYQPRAVIIDPETLRTLPQRELTAGWCEAIKHGAVGDRRLFDATRALLMSGEPLGETELLADLIAAHCAFKANIVAGDEREEMTRTDHLSRRILNFGHTIGHALEAATDYRRFRHGEAVGYGMLAAGEISARLGLLDRGELDELRAAIKLAGRLPRAKDLDFERILQALRLDKKSFGGSIKWVLLERIGRARIVDGQEVDRSLLEAALQAALKD</sequence>
<evidence type="ECO:0000313" key="24">
    <source>
        <dbReference type="Proteomes" id="UP000031518"/>
    </source>
</evidence>
<dbReference type="PIRSF" id="PIRSF001455">
    <property type="entry name" value="DHQ_synth"/>
    <property type="match status" value="1"/>
</dbReference>
<feature type="binding site" evidence="19">
    <location>
        <begin position="117"/>
        <end position="121"/>
    </location>
    <ligand>
        <name>NAD(+)</name>
        <dbReference type="ChEBI" id="CHEBI:57540"/>
    </ligand>
</feature>
<evidence type="ECO:0000256" key="15">
    <source>
        <dbReference type="ARBA" id="ARBA00023027"/>
    </source>
</evidence>
<evidence type="ECO:0000256" key="18">
    <source>
        <dbReference type="ARBA" id="ARBA00023285"/>
    </source>
</evidence>
<dbReference type="PANTHER" id="PTHR43622:SF7">
    <property type="entry name" value="3-DEHYDROQUINATE SYNTHASE, CHLOROPLASTIC"/>
    <property type="match status" value="1"/>
</dbReference>
<keyword evidence="11 19" id="KW-0028">Amino-acid biosynthesis</keyword>
<keyword evidence="20" id="KW-0472">Membrane</keyword>
<evidence type="ECO:0000256" key="3">
    <source>
        <dbReference type="ARBA" id="ARBA00001947"/>
    </source>
</evidence>
<dbReference type="InterPro" id="IPR050071">
    <property type="entry name" value="Dehydroquinate_synthase"/>
</dbReference>
<dbReference type="PANTHER" id="PTHR43622">
    <property type="entry name" value="3-DEHYDROQUINATE SYNTHASE"/>
    <property type="match status" value="1"/>
</dbReference>
<dbReference type="Pfam" id="PF01761">
    <property type="entry name" value="DHQ_synthase"/>
    <property type="match status" value="1"/>
</dbReference>
<keyword evidence="15 19" id="KW-0520">NAD</keyword>
<evidence type="ECO:0000256" key="1">
    <source>
        <dbReference type="ARBA" id="ARBA00001393"/>
    </source>
</evidence>